<keyword evidence="2" id="KW-1185">Reference proteome</keyword>
<proteinExistence type="predicted"/>
<dbReference type="HOGENOM" id="CLU_3126020_0_0_1"/>
<accession>A0A084QY50</accession>
<gene>
    <name evidence="1" type="ORF">S40285_09049</name>
</gene>
<sequence length="50" mass="5651">MQKIKTILEARKAPVDSMNHEAVFDKEFNVLPGIIEALSQENEIQIIKVA</sequence>
<evidence type="ECO:0000313" key="2">
    <source>
        <dbReference type="Proteomes" id="UP000028524"/>
    </source>
</evidence>
<dbReference type="InParanoid" id="A0A084QY50"/>
<organism evidence="1 2">
    <name type="scientific">Stachybotrys chlorohalonatus (strain IBT 40285)</name>
    <dbReference type="NCBI Taxonomy" id="1283841"/>
    <lineage>
        <taxon>Eukaryota</taxon>
        <taxon>Fungi</taxon>
        <taxon>Dikarya</taxon>
        <taxon>Ascomycota</taxon>
        <taxon>Pezizomycotina</taxon>
        <taxon>Sordariomycetes</taxon>
        <taxon>Hypocreomycetidae</taxon>
        <taxon>Hypocreales</taxon>
        <taxon>Stachybotryaceae</taxon>
        <taxon>Stachybotrys</taxon>
    </lineage>
</organism>
<dbReference type="EMBL" id="KL659692">
    <property type="protein sequence ID" value="KFA68885.1"/>
    <property type="molecule type" value="Genomic_DNA"/>
</dbReference>
<dbReference type="OrthoDB" id="5147020at2759"/>
<evidence type="ECO:0000313" key="1">
    <source>
        <dbReference type="EMBL" id="KFA68885.1"/>
    </source>
</evidence>
<name>A0A084QY50_STAC4</name>
<reference evidence="1 2" key="1">
    <citation type="journal article" date="2014" name="BMC Genomics">
        <title>Comparative genome sequencing reveals chemotype-specific gene clusters in the toxigenic black mold Stachybotrys.</title>
        <authorList>
            <person name="Semeiks J."/>
            <person name="Borek D."/>
            <person name="Otwinowski Z."/>
            <person name="Grishin N.V."/>
        </authorList>
    </citation>
    <scope>NUCLEOTIDE SEQUENCE [LARGE SCALE GENOMIC DNA]</scope>
    <source>
        <strain evidence="1 2">IBT 40285</strain>
    </source>
</reference>
<dbReference type="AlphaFoldDB" id="A0A084QY50"/>
<dbReference type="Proteomes" id="UP000028524">
    <property type="component" value="Unassembled WGS sequence"/>
</dbReference>
<protein>
    <submittedName>
        <fullName evidence="1">Uncharacterized protein</fullName>
    </submittedName>
</protein>